<dbReference type="EMBL" id="CAMGYJ010000009">
    <property type="protein sequence ID" value="CAI0540600.1"/>
    <property type="molecule type" value="Genomic_DNA"/>
</dbReference>
<proteinExistence type="predicted"/>
<feature type="non-terminal residue" evidence="1">
    <location>
        <position position="1"/>
    </location>
</feature>
<dbReference type="Proteomes" id="UP001154282">
    <property type="component" value="Unassembled WGS sequence"/>
</dbReference>
<evidence type="ECO:0000313" key="1">
    <source>
        <dbReference type="EMBL" id="CAI0540600.1"/>
    </source>
</evidence>
<organism evidence="1 2">
    <name type="scientific">Linum tenue</name>
    <dbReference type="NCBI Taxonomy" id="586396"/>
    <lineage>
        <taxon>Eukaryota</taxon>
        <taxon>Viridiplantae</taxon>
        <taxon>Streptophyta</taxon>
        <taxon>Embryophyta</taxon>
        <taxon>Tracheophyta</taxon>
        <taxon>Spermatophyta</taxon>
        <taxon>Magnoliopsida</taxon>
        <taxon>eudicotyledons</taxon>
        <taxon>Gunneridae</taxon>
        <taxon>Pentapetalae</taxon>
        <taxon>rosids</taxon>
        <taxon>fabids</taxon>
        <taxon>Malpighiales</taxon>
        <taxon>Linaceae</taxon>
        <taxon>Linum</taxon>
    </lineage>
</organism>
<gene>
    <name evidence="1" type="ORF">LITE_LOCUS41768</name>
</gene>
<protein>
    <submittedName>
        <fullName evidence="1">Uncharacterized protein</fullName>
    </submittedName>
</protein>
<keyword evidence="2" id="KW-1185">Reference proteome</keyword>
<name>A0AAV0Q5T5_9ROSI</name>
<accession>A0AAV0Q5T5</accession>
<reference evidence="1" key="1">
    <citation type="submission" date="2022-08" db="EMBL/GenBank/DDBJ databases">
        <authorList>
            <person name="Gutierrez-Valencia J."/>
        </authorList>
    </citation>
    <scope>NUCLEOTIDE SEQUENCE</scope>
</reference>
<sequence length="71" mass="7963">HKKRIRSHFVRSFPSLVTFALNPKKTQATSLNSSHRLVPPIQSPIQKSLFPPSVILACSNWSNHLSSEEIA</sequence>
<evidence type="ECO:0000313" key="2">
    <source>
        <dbReference type="Proteomes" id="UP001154282"/>
    </source>
</evidence>
<comment type="caution">
    <text evidence="1">The sequence shown here is derived from an EMBL/GenBank/DDBJ whole genome shotgun (WGS) entry which is preliminary data.</text>
</comment>
<dbReference type="AlphaFoldDB" id="A0AAV0Q5T5"/>